<dbReference type="InterPro" id="IPR010308">
    <property type="entry name" value="TRP_C"/>
</dbReference>
<feature type="compositionally biased region" description="Low complexity" evidence="1">
    <location>
        <begin position="447"/>
        <end position="460"/>
    </location>
</feature>
<proteinExistence type="predicted"/>
<feature type="compositionally biased region" description="Low complexity" evidence="1">
    <location>
        <begin position="968"/>
        <end position="978"/>
    </location>
</feature>
<feature type="compositionally biased region" description="Polar residues" evidence="1">
    <location>
        <begin position="688"/>
        <end position="697"/>
    </location>
</feature>
<feature type="compositionally biased region" description="Basic and acidic residues" evidence="1">
    <location>
        <begin position="525"/>
        <end position="536"/>
    </location>
</feature>
<dbReference type="RefSeq" id="XP_067822391.1">
    <property type="nucleotide sequence ID" value="XM_067965019.1"/>
</dbReference>
<organism evidence="4 5">
    <name type="scientific">Bremia lactucae</name>
    <name type="common">Lettuce downy mildew</name>
    <dbReference type="NCBI Taxonomy" id="4779"/>
    <lineage>
        <taxon>Eukaryota</taxon>
        <taxon>Sar</taxon>
        <taxon>Stramenopiles</taxon>
        <taxon>Oomycota</taxon>
        <taxon>Peronosporomycetes</taxon>
        <taxon>Peronosporales</taxon>
        <taxon>Peronosporaceae</taxon>
        <taxon>Bremia</taxon>
    </lineage>
</organism>
<feature type="compositionally biased region" description="Polar residues" evidence="1">
    <location>
        <begin position="461"/>
        <end position="509"/>
    </location>
</feature>
<keyword evidence="2" id="KW-0812">Transmembrane</keyword>
<feature type="transmembrane region" description="Helical" evidence="2">
    <location>
        <begin position="12"/>
        <end position="31"/>
    </location>
</feature>
<feature type="transmembrane region" description="Helical" evidence="2">
    <location>
        <begin position="1718"/>
        <end position="1741"/>
    </location>
</feature>
<feature type="region of interest" description="Disordered" evidence="1">
    <location>
        <begin position="47"/>
        <end position="104"/>
    </location>
</feature>
<reference evidence="4 5" key="1">
    <citation type="journal article" date="2021" name="Genome Biol.">
        <title>AFLAP: assembly-free linkage analysis pipeline using k-mers from genome sequencing data.</title>
        <authorList>
            <person name="Fletcher K."/>
            <person name="Zhang L."/>
            <person name="Gil J."/>
            <person name="Han R."/>
            <person name="Cavanaugh K."/>
            <person name="Michelmore R."/>
        </authorList>
    </citation>
    <scope>NUCLEOTIDE SEQUENCE [LARGE SCALE GENOMIC DNA]</scope>
    <source>
        <strain evidence="4 5">SF5</strain>
    </source>
</reference>
<feature type="compositionally biased region" description="Polar residues" evidence="1">
    <location>
        <begin position="61"/>
        <end position="80"/>
    </location>
</feature>
<keyword evidence="2" id="KW-1133">Transmembrane helix</keyword>
<dbReference type="OrthoDB" id="126730at2759"/>
<feature type="region of interest" description="Disordered" evidence="1">
    <location>
        <begin position="913"/>
        <end position="951"/>
    </location>
</feature>
<evidence type="ECO:0000256" key="1">
    <source>
        <dbReference type="SAM" id="MobiDB-lite"/>
    </source>
</evidence>
<evidence type="ECO:0000259" key="3">
    <source>
        <dbReference type="Pfam" id="PF06011"/>
    </source>
</evidence>
<evidence type="ECO:0000313" key="4">
    <source>
        <dbReference type="EMBL" id="TDH72892.1"/>
    </source>
</evidence>
<feature type="region of interest" description="Disordered" evidence="1">
    <location>
        <begin position="1811"/>
        <end position="1837"/>
    </location>
</feature>
<comment type="caution">
    <text evidence="4">The sequence shown here is derived from an EMBL/GenBank/DDBJ whole genome shotgun (WGS) entry which is preliminary data.</text>
</comment>
<feature type="compositionally biased region" description="Polar residues" evidence="1">
    <location>
        <begin position="404"/>
        <end position="413"/>
    </location>
</feature>
<feature type="compositionally biased region" description="Polar residues" evidence="1">
    <location>
        <begin position="95"/>
        <end position="104"/>
    </location>
</feature>
<feature type="region of interest" description="Disordered" evidence="1">
    <location>
        <begin position="724"/>
        <end position="830"/>
    </location>
</feature>
<feature type="compositionally biased region" description="Polar residues" evidence="1">
    <location>
        <begin position="603"/>
        <end position="648"/>
    </location>
</feature>
<feature type="transmembrane region" description="Helical" evidence="2">
    <location>
        <begin position="1668"/>
        <end position="1688"/>
    </location>
</feature>
<feature type="compositionally biased region" description="Low complexity" evidence="1">
    <location>
        <begin position="589"/>
        <end position="602"/>
    </location>
</feature>
<feature type="region of interest" description="Disordered" evidence="1">
    <location>
        <begin position="968"/>
        <end position="995"/>
    </location>
</feature>
<feature type="region of interest" description="Disordered" evidence="1">
    <location>
        <begin position="582"/>
        <end position="697"/>
    </location>
</feature>
<feature type="transmembrane region" description="Helical" evidence="2">
    <location>
        <begin position="1533"/>
        <end position="1556"/>
    </location>
</feature>
<gene>
    <name evidence="4" type="ORF">CCR75_006954</name>
</gene>
<dbReference type="PANTHER" id="PTHR31145:SF6">
    <property type="entry name" value="INTEGRAL MEMBRANE PROTEIN (AFU_ORTHOLOGUE AFUA_7G01610)"/>
    <property type="match status" value="1"/>
</dbReference>
<feature type="compositionally biased region" description="Polar residues" evidence="1">
    <location>
        <begin position="195"/>
        <end position="241"/>
    </location>
</feature>
<feature type="transmembrane region" description="Helical" evidence="2">
    <location>
        <begin position="1577"/>
        <end position="1602"/>
    </location>
</feature>
<feature type="compositionally biased region" description="Basic and acidic residues" evidence="1">
    <location>
        <begin position="667"/>
        <end position="678"/>
    </location>
</feature>
<feature type="compositionally biased region" description="Pro residues" evidence="1">
    <location>
        <begin position="1100"/>
        <end position="1113"/>
    </location>
</feature>
<accession>A0A976IJG7</accession>
<feature type="compositionally biased region" description="Polar residues" evidence="1">
    <location>
        <begin position="815"/>
        <end position="830"/>
    </location>
</feature>
<feature type="region of interest" description="Disordered" evidence="1">
    <location>
        <begin position="350"/>
        <end position="413"/>
    </location>
</feature>
<feature type="transmembrane region" description="Helical" evidence="2">
    <location>
        <begin position="1694"/>
        <end position="1711"/>
    </location>
</feature>
<feature type="compositionally biased region" description="Polar residues" evidence="1">
    <location>
        <begin position="745"/>
        <end position="807"/>
    </location>
</feature>
<feature type="compositionally biased region" description="Low complexity" evidence="1">
    <location>
        <begin position="731"/>
        <end position="744"/>
    </location>
</feature>
<feature type="compositionally biased region" description="Low complexity" evidence="1">
    <location>
        <begin position="1079"/>
        <end position="1091"/>
    </location>
</feature>
<feature type="region of interest" description="Disordered" evidence="1">
    <location>
        <begin position="440"/>
        <end position="553"/>
    </location>
</feature>
<feature type="compositionally biased region" description="Basic and acidic residues" evidence="1">
    <location>
        <begin position="1811"/>
        <end position="1829"/>
    </location>
</feature>
<feature type="compositionally biased region" description="Low complexity" evidence="1">
    <location>
        <begin position="47"/>
        <end position="60"/>
    </location>
</feature>
<dbReference type="PANTHER" id="PTHR31145">
    <property type="entry name" value="INTEGRAL MEMBRANE PROTEIN (AFU_ORTHOLOGUE AFUA_7G01610)"/>
    <property type="match status" value="1"/>
</dbReference>
<feature type="region of interest" description="Disordered" evidence="1">
    <location>
        <begin position="298"/>
        <end position="336"/>
    </location>
</feature>
<feature type="compositionally biased region" description="Low complexity" evidence="1">
    <location>
        <begin position="1015"/>
        <end position="1032"/>
    </location>
</feature>
<dbReference type="GeneID" id="94350690"/>
<dbReference type="Proteomes" id="UP000294530">
    <property type="component" value="Unassembled WGS sequence"/>
</dbReference>
<feature type="compositionally biased region" description="Polar residues" evidence="1">
    <location>
        <begin position="170"/>
        <end position="180"/>
    </location>
</feature>
<feature type="compositionally biased region" description="Low complexity" evidence="1">
    <location>
        <begin position="1129"/>
        <end position="1152"/>
    </location>
</feature>
<feature type="domain" description="TRP C-terminal" evidence="3">
    <location>
        <begin position="1506"/>
        <end position="1781"/>
    </location>
</feature>
<dbReference type="InterPro" id="IPR040241">
    <property type="entry name" value="TRP_Flc/Pkd2-like"/>
</dbReference>
<dbReference type="Pfam" id="PF06011">
    <property type="entry name" value="TRP"/>
    <property type="match status" value="1"/>
</dbReference>
<feature type="transmembrane region" description="Helical" evidence="2">
    <location>
        <begin position="1614"/>
        <end position="1636"/>
    </location>
</feature>
<dbReference type="GO" id="GO:0055085">
    <property type="term" value="P:transmembrane transport"/>
    <property type="evidence" value="ECO:0007669"/>
    <property type="project" value="TreeGrafter"/>
</dbReference>
<evidence type="ECO:0000313" key="5">
    <source>
        <dbReference type="Proteomes" id="UP000294530"/>
    </source>
</evidence>
<evidence type="ECO:0000256" key="2">
    <source>
        <dbReference type="SAM" id="Phobius"/>
    </source>
</evidence>
<feature type="compositionally biased region" description="Low complexity" evidence="1">
    <location>
        <begin position="917"/>
        <end position="931"/>
    </location>
</feature>
<feature type="compositionally biased region" description="Polar residues" evidence="1">
    <location>
        <begin position="350"/>
        <end position="367"/>
    </location>
</feature>
<feature type="region of interest" description="Disordered" evidence="1">
    <location>
        <begin position="1009"/>
        <end position="1217"/>
    </location>
</feature>
<feature type="region of interest" description="Disordered" evidence="1">
    <location>
        <begin position="146"/>
        <end position="245"/>
    </location>
</feature>
<feature type="compositionally biased region" description="Polar residues" evidence="1">
    <location>
        <begin position="146"/>
        <end position="163"/>
    </location>
</feature>
<feature type="compositionally biased region" description="Polar residues" evidence="1">
    <location>
        <begin position="1153"/>
        <end position="1163"/>
    </location>
</feature>
<keyword evidence="2" id="KW-0472">Membrane</keyword>
<sequence>MERRRRCRRASILFTAVAIAISVFWTGFATAKHAVNNRQLEANFNNANSSGSSANKLSFSVDDTGSSPTNNQVANASGTLNLYIPRSTKQHRGSSSRASDSNTDTQMLDITTEASQPPIFELGAILSTPKPDASSDPSSLMTKIPVATTQSPSEPTWSTSSFASDPEAASKTNTALQTETILEIPPATSKPYPDLSNSTQSTNPETSELSAASNSESDLGSNAPSPNSEINNVSAVSNSKSGADVDTQKKNIETNVPLPSPDLNFDTDASTQWTNFETINKTLTSDTDHDTEASLQLKNLDTSDDSAASSSSSTMDSSIQNLEINNPSPTTSPQIETDVNTQWTIPETSDLSAASNSESDLNSNAPSPNREIDNVSAVSNSKSDADVETQRKNIETNAPLPKPDSNSDTDASTQWTNIETINKTLTSDTDHDTEASLQLENLDTNDDSAASSSSSTMDSSIQNLETNNPSPTTSPQIETDVNTQWTNPETSDLSAASNSESDLNTNAPSPNREIDNVSAVSNSKSDADVETQKKNIEINAPLPKPDLNSDTDASTQWTNIETINKTLTSDTDHDTEASLQLENLDTNDDSAASSSSSTMDSSIQNLETNNPSPTTSPQIETDVNTQWTNPETSDLSAASNSESDLTPNAPSPNREIDNVSAVSNSKSDADVETQKKNIETNAPLPKPDSNSDTDASTQWTNLETINKTLTSDTDHDTEASLQLENLDTNDDSAASSSSSTMDSSIQNLETNNPSPTTSPQIETDVNTQWTNPETSDLSAASNSESDFNPNAPSPNTSEYSAASSSKPDSGALIQNLKTKSLSPTTDPDTIAQWKNQETSGLSAASDLESDLVPNAPSSQFDNYVDSQGTVSVTKNIFAASNSQSDSDVDAEWTDPETKDLFAALNYNSDTAVNTQWSNSKSSDSSLASNLDAHGDLDTQRTHAPAEAPVTSSSDLNFKISLADGKSLSASDSSDGSLAPTLSAPQDLAPKSPLPVPNTYIMKSPLLSSHTRSEDSSSVSNSFDYSSSSQFSNTNEPVKTLEKVPYSPPPVTSPPQKQILTDTTKRSQKSSIKGKESSDHSASSGSDTASADLLNATDTPKSPPPVSWSPPPVAAPSKISKAPSKLIFMSSGSDDLANSGDAASADSSEASNLVEFTSSDSSSYLKDKISSPAPVTRPPEITVKTIKATGNENDKRKSTFLSSSTGSSDSGNNKNQANFSSALTASDDKYEVGQVKSPSKSTAASDEGNKIWQTELVLNSSEKTTPSPVQRTRVPRSAGLVVPPSLDSLESLGTVAPANAVDIENASAEVVSNEADLESGKNTFNHDTLILLGDTGSTIVYTDGSATTTYEKYTRGDVNLKAIHDANGSYGKIVVGGGNRVNLPPGASILLSATSQEIHNALLYASYALGIVSAVLLIFFHLLALQRPPWLSNQSNGHGRVSMEWFMPNVWELVVAVGYMQHVNSISMLELTKAPQIVLDFTDSFSFVNLHITPLTTTTATEASRRLQLIILTGTVAFADRIGISEDEALLSSFWIFLAVVAALVVLFILIAGYSYYRHSISADASLTFYPRQLRKSFAMCVVGLGVAFWALSIFPLMSMASYELVMELRYRMGIGLAVALFCLWAVAVGGLCYVFISVQAIPTSEAFRFRNFSIWGTMYGASKMTFRYFFVVAVVIQGLLGIITGAVSGIPAQLVALIATHLLFVIVTVIIRPFASRWVVIVVVGLRVVAITNLICSFAFLTSNGLSLEWRSVVAQGFVIFNSLVFFVLFARYVTIFVLVLKRWSSYAAPESLMHSLQTCDMEQQLNHTPRDVRDYDQSHEGGRFDTSRAHFTPPQGSISIYSSSRTKRYKFTPTNLSSNSNVAPTPL</sequence>
<protein>
    <recommendedName>
        <fullName evidence="3">TRP C-terminal domain-containing protein</fullName>
    </recommendedName>
</protein>
<dbReference type="EMBL" id="SHOA02000001">
    <property type="protein sequence ID" value="TDH72892.1"/>
    <property type="molecule type" value="Genomic_DNA"/>
</dbReference>
<keyword evidence="5" id="KW-1185">Reference proteome</keyword>
<name>A0A976IJG7_BRELC</name>
<feature type="compositionally biased region" description="Polar residues" evidence="1">
    <location>
        <begin position="319"/>
        <end position="336"/>
    </location>
</feature>
<dbReference type="GO" id="GO:0016020">
    <property type="term" value="C:membrane"/>
    <property type="evidence" value="ECO:0007669"/>
    <property type="project" value="TreeGrafter"/>
</dbReference>
<dbReference type="KEGG" id="blac:94350690"/>
<feature type="transmembrane region" description="Helical" evidence="2">
    <location>
        <begin position="1400"/>
        <end position="1423"/>
    </location>
</feature>
<feature type="compositionally biased region" description="Low complexity" evidence="1">
    <location>
        <begin position="305"/>
        <end position="318"/>
    </location>
</feature>
<feature type="compositionally biased region" description="Basic and acidic residues" evidence="1">
    <location>
        <begin position="383"/>
        <end position="394"/>
    </location>
</feature>
<feature type="transmembrane region" description="Helical" evidence="2">
    <location>
        <begin position="1753"/>
        <end position="1781"/>
    </location>
</feature>
<feature type="compositionally biased region" description="Low complexity" evidence="1">
    <location>
        <begin position="1198"/>
        <end position="1210"/>
    </location>
</feature>